<reference evidence="2 3" key="1">
    <citation type="submission" date="2024-09" db="EMBL/GenBank/DDBJ databases">
        <title>Chromosome-scale assembly of Riccia fluitans.</title>
        <authorList>
            <person name="Paukszto L."/>
            <person name="Sawicki J."/>
            <person name="Karawczyk K."/>
            <person name="Piernik-Szablinska J."/>
            <person name="Szczecinska M."/>
            <person name="Mazdziarz M."/>
        </authorList>
    </citation>
    <scope>NUCLEOTIDE SEQUENCE [LARGE SCALE GENOMIC DNA]</scope>
    <source>
        <strain evidence="2">Rf_01</strain>
        <tissue evidence="2">Aerial parts of the thallus</tissue>
    </source>
</reference>
<feature type="region of interest" description="Disordered" evidence="1">
    <location>
        <begin position="240"/>
        <end position="365"/>
    </location>
</feature>
<organism evidence="2 3">
    <name type="scientific">Riccia fluitans</name>
    <dbReference type="NCBI Taxonomy" id="41844"/>
    <lineage>
        <taxon>Eukaryota</taxon>
        <taxon>Viridiplantae</taxon>
        <taxon>Streptophyta</taxon>
        <taxon>Embryophyta</taxon>
        <taxon>Marchantiophyta</taxon>
        <taxon>Marchantiopsida</taxon>
        <taxon>Marchantiidae</taxon>
        <taxon>Marchantiales</taxon>
        <taxon>Ricciaceae</taxon>
        <taxon>Riccia</taxon>
    </lineage>
</organism>
<comment type="caution">
    <text evidence="2">The sequence shown here is derived from an EMBL/GenBank/DDBJ whole genome shotgun (WGS) entry which is preliminary data.</text>
</comment>
<sequence>MPSIPHTRWMPKTTLPDPAMDSSARVPESPPNEDRDRMVPDAGDALPATPYTVNCGKVNPPIWSRSLPGESSSFLEDASPSGALRSLYTTNEQDAILEDLQTSQFKAQEIPMETSVDRTIPSLEQANEPTFPIHTTPTGILPPTNFFMSPDGVAYNQPGSSPSQMLNLRPGGTMLLPPTHLQKGSDLLDKARPSALPPQESSEITAINDHRNDYANPSRVLTKARYSNARIQEFIRRLQVASNGSHPSKETPNTPNGSVELPVSSEPTTASKSNKRKDRCSPLTHGASSNDRAKRRKQLLTSPSVRDSPSEVQEIQPVASKPSAAKRNSDFSRPRTQVKGKKTASPSAHQARIRSPRGQVASVKQ</sequence>
<dbReference type="Proteomes" id="UP001605036">
    <property type="component" value="Unassembled WGS sequence"/>
</dbReference>
<evidence type="ECO:0000313" key="3">
    <source>
        <dbReference type="Proteomes" id="UP001605036"/>
    </source>
</evidence>
<evidence type="ECO:0000256" key="1">
    <source>
        <dbReference type="SAM" id="MobiDB-lite"/>
    </source>
</evidence>
<feature type="compositionally biased region" description="Polar residues" evidence="1">
    <location>
        <begin position="240"/>
        <end position="257"/>
    </location>
</feature>
<dbReference type="EMBL" id="JBHFFA010000008">
    <property type="protein sequence ID" value="KAL2607840.1"/>
    <property type="molecule type" value="Genomic_DNA"/>
</dbReference>
<dbReference type="AlphaFoldDB" id="A0ABD1XGE5"/>
<protein>
    <submittedName>
        <fullName evidence="2">Uncharacterized protein</fullName>
    </submittedName>
</protein>
<keyword evidence="3" id="KW-1185">Reference proteome</keyword>
<feature type="region of interest" description="Disordered" evidence="1">
    <location>
        <begin position="178"/>
        <end position="211"/>
    </location>
</feature>
<gene>
    <name evidence="2" type="ORF">R1flu_026413</name>
</gene>
<proteinExistence type="predicted"/>
<feature type="region of interest" description="Disordered" evidence="1">
    <location>
        <begin position="1"/>
        <end position="52"/>
    </location>
</feature>
<feature type="compositionally biased region" description="Polar residues" evidence="1">
    <location>
        <begin position="299"/>
        <end position="313"/>
    </location>
</feature>
<evidence type="ECO:0000313" key="2">
    <source>
        <dbReference type="EMBL" id="KAL2607840.1"/>
    </source>
</evidence>
<accession>A0ABD1XGE5</accession>
<name>A0ABD1XGE5_9MARC</name>